<evidence type="ECO:0000256" key="2">
    <source>
        <dbReference type="ARBA" id="ARBA00022692"/>
    </source>
</evidence>
<dbReference type="GO" id="GO:0012505">
    <property type="term" value="C:endomembrane system"/>
    <property type="evidence" value="ECO:0007669"/>
    <property type="project" value="UniProtKB-SubCell"/>
</dbReference>
<accession>A0A2R6PTC9</accession>
<keyword evidence="4 7" id="KW-1133">Transmembrane helix</keyword>
<dbReference type="Gramene" id="PSR96354">
    <property type="protein sequence ID" value="PSR96354"/>
    <property type="gene ID" value="CEY00_Acc26403"/>
</dbReference>
<comment type="subcellular location">
    <subcellularLocation>
        <location evidence="1">Endomembrane system</location>
        <topology evidence="1">Multi-pass membrane protein</topology>
    </subcellularLocation>
</comment>
<dbReference type="InParanoid" id="A0A2R6PTC9"/>
<feature type="chain" id="PRO_5015338958" evidence="8">
    <location>
        <begin position="23"/>
        <end position="180"/>
    </location>
</feature>
<dbReference type="STRING" id="1590841.A0A2R6PTC9"/>
<feature type="signal peptide" evidence="8">
    <location>
        <begin position="1"/>
        <end position="22"/>
    </location>
</feature>
<dbReference type="InterPro" id="IPR009606">
    <property type="entry name" value="DEAL/Modifying_wall_lignin1/2"/>
</dbReference>
<protein>
    <submittedName>
        <fullName evidence="9">C3a anaphylatoxin chemotactic receptor like</fullName>
    </submittedName>
</protein>
<dbReference type="AlphaFoldDB" id="A0A2R6PTC9"/>
<evidence type="ECO:0000256" key="1">
    <source>
        <dbReference type="ARBA" id="ARBA00004127"/>
    </source>
</evidence>
<dbReference type="EMBL" id="NKQK01000023">
    <property type="protein sequence ID" value="PSR96354.1"/>
    <property type="molecule type" value="Genomic_DNA"/>
</dbReference>
<comment type="similarity">
    <text evidence="6">Belongs to the DESIGUAL family.</text>
</comment>
<keyword evidence="2 7" id="KW-0812">Transmembrane</keyword>
<sequence>MAFKIFLILVFHVIALLLSVAAELRRSTATVRTDSDFNYNYCVYDSNISTWYGVGAALFLMASQVLVMVASQCFCCGKASKPQGSRAWAFLLFITCWVFFIIAEVCLLVGSVRNAHRTKYRTIFSQDPPYCETWRDGVFATGAAFIFLNGIVSELYCVFFSNDSETLEPYDGEAAIALIP</sequence>
<dbReference type="OrthoDB" id="2015495at2759"/>
<reference evidence="10" key="2">
    <citation type="journal article" date="2018" name="BMC Genomics">
        <title>A manually annotated Actinidia chinensis var. chinensis (kiwifruit) genome highlights the challenges associated with draft genomes and gene prediction in plants.</title>
        <authorList>
            <person name="Pilkington S.M."/>
            <person name="Crowhurst R."/>
            <person name="Hilario E."/>
            <person name="Nardozza S."/>
            <person name="Fraser L."/>
            <person name="Peng Y."/>
            <person name="Gunaseelan K."/>
            <person name="Simpson R."/>
            <person name="Tahir J."/>
            <person name="Deroles S.C."/>
            <person name="Templeton K."/>
            <person name="Luo Z."/>
            <person name="Davy M."/>
            <person name="Cheng C."/>
            <person name="McNeilage M."/>
            <person name="Scaglione D."/>
            <person name="Liu Y."/>
            <person name="Zhang Q."/>
            <person name="Datson P."/>
            <person name="De Silva N."/>
            <person name="Gardiner S.E."/>
            <person name="Bassett H."/>
            <person name="Chagne D."/>
            <person name="McCallum J."/>
            <person name="Dzierzon H."/>
            <person name="Deng C."/>
            <person name="Wang Y.Y."/>
            <person name="Barron L."/>
            <person name="Manako K."/>
            <person name="Bowen J."/>
            <person name="Foster T.M."/>
            <person name="Erridge Z.A."/>
            <person name="Tiffin H."/>
            <person name="Waite C.N."/>
            <person name="Davies K.M."/>
            <person name="Grierson E.P."/>
            <person name="Laing W.A."/>
            <person name="Kirk R."/>
            <person name="Chen X."/>
            <person name="Wood M."/>
            <person name="Montefiori M."/>
            <person name="Brummell D.A."/>
            <person name="Schwinn K.E."/>
            <person name="Catanach A."/>
            <person name="Fullerton C."/>
            <person name="Li D."/>
            <person name="Meiyalaghan S."/>
            <person name="Nieuwenhuizen N."/>
            <person name="Read N."/>
            <person name="Prakash R."/>
            <person name="Hunter D."/>
            <person name="Zhang H."/>
            <person name="McKenzie M."/>
            <person name="Knabel M."/>
            <person name="Harris A."/>
            <person name="Allan A.C."/>
            <person name="Gleave A."/>
            <person name="Chen A."/>
            <person name="Janssen B.J."/>
            <person name="Plunkett B."/>
            <person name="Ampomah-Dwamena C."/>
            <person name="Voogd C."/>
            <person name="Leif D."/>
            <person name="Lafferty D."/>
            <person name="Souleyre E.J.F."/>
            <person name="Varkonyi-Gasic E."/>
            <person name="Gambi F."/>
            <person name="Hanley J."/>
            <person name="Yao J.L."/>
            <person name="Cheung J."/>
            <person name="David K.M."/>
            <person name="Warren B."/>
            <person name="Marsh K."/>
            <person name="Snowden K.C."/>
            <person name="Lin-Wang K."/>
            <person name="Brian L."/>
            <person name="Martinez-Sanchez M."/>
            <person name="Wang M."/>
            <person name="Ileperuma N."/>
            <person name="Macnee N."/>
            <person name="Campin R."/>
            <person name="McAtee P."/>
            <person name="Drummond R.S.M."/>
            <person name="Espley R.V."/>
            <person name="Ireland H.S."/>
            <person name="Wu R."/>
            <person name="Atkinson R.G."/>
            <person name="Karunairetnam S."/>
            <person name="Bulley S."/>
            <person name="Chunkath S."/>
            <person name="Hanley Z."/>
            <person name="Storey R."/>
            <person name="Thrimawithana A.H."/>
            <person name="Thomson S."/>
            <person name="David C."/>
            <person name="Testolin R."/>
            <person name="Huang H."/>
            <person name="Hellens R.P."/>
            <person name="Schaffer R.J."/>
        </authorList>
    </citation>
    <scope>NUCLEOTIDE SEQUENCE [LARGE SCALE GENOMIC DNA]</scope>
    <source>
        <strain evidence="10">cv. Red5</strain>
    </source>
</reference>
<proteinExistence type="inferred from homology"/>
<evidence type="ECO:0000256" key="6">
    <source>
        <dbReference type="ARBA" id="ARBA00029467"/>
    </source>
</evidence>
<evidence type="ECO:0000313" key="10">
    <source>
        <dbReference type="Proteomes" id="UP000241394"/>
    </source>
</evidence>
<reference evidence="9 10" key="1">
    <citation type="submission" date="2017-07" db="EMBL/GenBank/DDBJ databases">
        <title>An improved, manually edited Actinidia chinensis var. chinensis (kiwifruit) genome highlights the challenges associated with draft genomes and gene prediction in plants.</title>
        <authorList>
            <person name="Pilkington S."/>
            <person name="Crowhurst R."/>
            <person name="Hilario E."/>
            <person name="Nardozza S."/>
            <person name="Fraser L."/>
            <person name="Peng Y."/>
            <person name="Gunaseelan K."/>
            <person name="Simpson R."/>
            <person name="Tahir J."/>
            <person name="Deroles S."/>
            <person name="Templeton K."/>
            <person name="Luo Z."/>
            <person name="Davy M."/>
            <person name="Cheng C."/>
            <person name="Mcneilage M."/>
            <person name="Scaglione D."/>
            <person name="Liu Y."/>
            <person name="Zhang Q."/>
            <person name="Datson P."/>
            <person name="De Silva N."/>
            <person name="Gardiner S."/>
            <person name="Bassett H."/>
            <person name="Chagne D."/>
            <person name="Mccallum J."/>
            <person name="Dzierzon H."/>
            <person name="Deng C."/>
            <person name="Wang Y.-Y."/>
            <person name="Barron N."/>
            <person name="Manako K."/>
            <person name="Bowen J."/>
            <person name="Foster T."/>
            <person name="Erridge Z."/>
            <person name="Tiffin H."/>
            <person name="Waite C."/>
            <person name="Davies K."/>
            <person name="Grierson E."/>
            <person name="Laing W."/>
            <person name="Kirk R."/>
            <person name="Chen X."/>
            <person name="Wood M."/>
            <person name="Montefiori M."/>
            <person name="Brummell D."/>
            <person name="Schwinn K."/>
            <person name="Catanach A."/>
            <person name="Fullerton C."/>
            <person name="Li D."/>
            <person name="Meiyalaghan S."/>
            <person name="Nieuwenhuizen N."/>
            <person name="Read N."/>
            <person name="Prakash R."/>
            <person name="Hunter D."/>
            <person name="Zhang H."/>
            <person name="Mckenzie M."/>
            <person name="Knabel M."/>
            <person name="Harris A."/>
            <person name="Allan A."/>
            <person name="Chen A."/>
            <person name="Janssen B."/>
            <person name="Plunkett B."/>
            <person name="Dwamena C."/>
            <person name="Voogd C."/>
            <person name="Leif D."/>
            <person name="Lafferty D."/>
            <person name="Souleyre E."/>
            <person name="Varkonyi-Gasic E."/>
            <person name="Gambi F."/>
            <person name="Hanley J."/>
            <person name="Yao J.-L."/>
            <person name="Cheung J."/>
            <person name="David K."/>
            <person name="Warren B."/>
            <person name="Marsh K."/>
            <person name="Snowden K."/>
            <person name="Lin-Wang K."/>
            <person name="Brian L."/>
            <person name="Martinez-Sanchez M."/>
            <person name="Wang M."/>
            <person name="Ileperuma N."/>
            <person name="Macnee N."/>
            <person name="Campin R."/>
            <person name="Mcatee P."/>
            <person name="Drummond R."/>
            <person name="Espley R."/>
            <person name="Ireland H."/>
            <person name="Wu R."/>
            <person name="Atkinson R."/>
            <person name="Karunairetnam S."/>
            <person name="Bulley S."/>
            <person name="Chunkath S."/>
            <person name="Hanley Z."/>
            <person name="Storey R."/>
            <person name="Thrimawithana A."/>
            <person name="Thomson S."/>
            <person name="David C."/>
            <person name="Testolin R."/>
        </authorList>
    </citation>
    <scope>NUCLEOTIDE SEQUENCE [LARGE SCALE GENOMIC DNA]</scope>
    <source>
        <strain evidence="10">cv. Red5</strain>
        <tissue evidence="9">Young leaf</tissue>
    </source>
</reference>
<evidence type="ECO:0000256" key="5">
    <source>
        <dbReference type="ARBA" id="ARBA00023136"/>
    </source>
</evidence>
<feature type="transmembrane region" description="Helical" evidence="7">
    <location>
        <begin position="50"/>
        <end position="75"/>
    </location>
</feature>
<evidence type="ECO:0000313" key="9">
    <source>
        <dbReference type="EMBL" id="PSR96354.1"/>
    </source>
</evidence>
<dbReference type="Proteomes" id="UP000241394">
    <property type="component" value="Chromosome LG23"/>
</dbReference>
<organism evidence="9 10">
    <name type="scientific">Actinidia chinensis var. chinensis</name>
    <name type="common">Chinese soft-hair kiwi</name>
    <dbReference type="NCBI Taxonomy" id="1590841"/>
    <lineage>
        <taxon>Eukaryota</taxon>
        <taxon>Viridiplantae</taxon>
        <taxon>Streptophyta</taxon>
        <taxon>Embryophyta</taxon>
        <taxon>Tracheophyta</taxon>
        <taxon>Spermatophyta</taxon>
        <taxon>Magnoliopsida</taxon>
        <taxon>eudicotyledons</taxon>
        <taxon>Gunneridae</taxon>
        <taxon>Pentapetalae</taxon>
        <taxon>asterids</taxon>
        <taxon>Ericales</taxon>
        <taxon>Actinidiaceae</taxon>
        <taxon>Actinidia</taxon>
    </lineage>
</organism>
<dbReference type="OMA" id="DSNISTW"/>
<dbReference type="Pfam" id="PF06749">
    <property type="entry name" value="DUF1218"/>
    <property type="match status" value="1"/>
</dbReference>
<evidence type="ECO:0000256" key="7">
    <source>
        <dbReference type="SAM" id="Phobius"/>
    </source>
</evidence>
<evidence type="ECO:0000256" key="8">
    <source>
        <dbReference type="SAM" id="SignalP"/>
    </source>
</evidence>
<feature type="transmembrane region" description="Helical" evidence="7">
    <location>
        <begin position="87"/>
        <end position="110"/>
    </location>
</feature>
<gene>
    <name evidence="9" type="ORF">CEY00_Acc26403</name>
</gene>
<name>A0A2R6PTC9_ACTCC</name>
<keyword evidence="5 7" id="KW-0472">Membrane</keyword>
<dbReference type="InterPro" id="IPR052222">
    <property type="entry name" value="DESIGUAL"/>
</dbReference>
<evidence type="ECO:0000256" key="3">
    <source>
        <dbReference type="ARBA" id="ARBA00022729"/>
    </source>
</evidence>
<keyword evidence="3 8" id="KW-0732">Signal</keyword>
<dbReference type="PANTHER" id="PTHR31769">
    <property type="entry name" value="OS07G0462200 PROTEIN-RELATED"/>
    <property type="match status" value="1"/>
</dbReference>
<feature type="transmembrane region" description="Helical" evidence="7">
    <location>
        <begin position="138"/>
        <end position="159"/>
    </location>
</feature>
<comment type="caution">
    <text evidence="9">The sequence shown here is derived from an EMBL/GenBank/DDBJ whole genome shotgun (WGS) entry which is preliminary data.</text>
</comment>
<keyword evidence="9" id="KW-0675">Receptor</keyword>
<keyword evidence="10" id="KW-1185">Reference proteome</keyword>
<evidence type="ECO:0000256" key="4">
    <source>
        <dbReference type="ARBA" id="ARBA00022989"/>
    </source>
</evidence>